<evidence type="ECO:0000256" key="5">
    <source>
        <dbReference type="ARBA" id="ARBA00022833"/>
    </source>
</evidence>
<keyword evidence="4" id="KW-0378">Hydrolase</keyword>
<evidence type="ECO:0000256" key="1">
    <source>
        <dbReference type="ARBA" id="ARBA00001947"/>
    </source>
</evidence>
<comment type="cofactor">
    <cofactor evidence="1">
        <name>Zn(2+)</name>
        <dbReference type="ChEBI" id="CHEBI:29105"/>
    </cofactor>
</comment>
<dbReference type="Proteomes" id="UP001597427">
    <property type="component" value="Unassembled WGS sequence"/>
</dbReference>
<name>A0ABW5TMR9_9ENTE</name>
<dbReference type="PANTHER" id="PTHR43808">
    <property type="entry name" value="ACETYLORNITHINE DEACETYLASE"/>
    <property type="match status" value="1"/>
</dbReference>
<dbReference type="InterPro" id="IPR050072">
    <property type="entry name" value="Peptidase_M20A"/>
</dbReference>
<keyword evidence="8" id="KW-1185">Reference proteome</keyword>
<evidence type="ECO:0000256" key="2">
    <source>
        <dbReference type="ARBA" id="ARBA00006247"/>
    </source>
</evidence>
<sequence length="402" mass="43296">MKTPLEELQAIVRINSVNGNEEPVIRYLEHLLSEAGIDSTVIAHGPKRANLVAEIGDGDGPVLAFDGHADIVAVGDEEKWVHPPFAAEIADGKLYGRGSSDMKSGLMAAVLALIKVKQSGQPIHGKIRLLVTVGEELGLLGASQLADLGYADDIESLVVCEPSGASRQTVLKMPGIPAGFVQPDGPAEQRFIFIAHKGSLTYEVRAKGRAAHSSMPELGINAVKALIDYYEKQEHYFATHKVTDEILGEMTPVVTMIHGGEQANTVPEKAVLTTKIRTVPALTNEAILADLQALIDECNQAGDAQLELIVSESAHPVKSSPQAKIAQLAKRIAEKQFNDKLPLIGISGGTDAAKFIEKNPKMAVIVFGPGNDTSHQTDEYVRVDAYENCLACYEKIMTEYFK</sequence>
<gene>
    <name evidence="7" type="ORF">ACFSR0_10900</name>
</gene>
<dbReference type="Gene3D" id="3.40.630.10">
    <property type="entry name" value="Zn peptidases"/>
    <property type="match status" value="2"/>
</dbReference>
<dbReference type="InterPro" id="IPR011650">
    <property type="entry name" value="Peptidase_M20_dimer"/>
</dbReference>
<evidence type="ECO:0000256" key="3">
    <source>
        <dbReference type="ARBA" id="ARBA00022723"/>
    </source>
</evidence>
<feature type="domain" description="Peptidase M20 dimerisation" evidence="6">
    <location>
        <begin position="194"/>
        <end position="297"/>
    </location>
</feature>
<dbReference type="CDD" id="cd08659">
    <property type="entry name" value="M20_ArgE_DapE-like"/>
    <property type="match status" value="1"/>
</dbReference>
<reference evidence="8" key="1">
    <citation type="journal article" date="2019" name="Int. J. Syst. Evol. Microbiol.">
        <title>The Global Catalogue of Microorganisms (GCM) 10K type strain sequencing project: providing services to taxonomists for standard genome sequencing and annotation.</title>
        <authorList>
            <consortium name="The Broad Institute Genomics Platform"/>
            <consortium name="The Broad Institute Genome Sequencing Center for Infectious Disease"/>
            <person name="Wu L."/>
            <person name="Ma J."/>
        </authorList>
    </citation>
    <scope>NUCLEOTIDE SEQUENCE [LARGE SCALE GENOMIC DNA]</scope>
    <source>
        <strain evidence="8">TISTR 932</strain>
    </source>
</reference>
<comment type="similarity">
    <text evidence="2">Belongs to the peptidase M20A family.</text>
</comment>
<evidence type="ECO:0000256" key="4">
    <source>
        <dbReference type="ARBA" id="ARBA00022801"/>
    </source>
</evidence>
<dbReference type="EMBL" id="JBHUMO010000065">
    <property type="protein sequence ID" value="MFD2729890.1"/>
    <property type="molecule type" value="Genomic_DNA"/>
</dbReference>
<evidence type="ECO:0000313" key="7">
    <source>
        <dbReference type="EMBL" id="MFD2729890.1"/>
    </source>
</evidence>
<accession>A0ABW5TMR9</accession>
<keyword evidence="5" id="KW-0862">Zinc</keyword>
<proteinExistence type="inferred from homology"/>
<protein>
    <submittedName>
        <fullName evidence="7">M20/M25/M40 family metallo-hydrolase</fullName>
    </submittedName>
</protein>
<dbReference type="Gene3D" id="3.30.70.360">
    <property type="match status" value="1"/>
</dbReference>
<dbReference type="PANTHER" id="PTHR43808:SF8">
    <property type="entry name" value="PEPTIDASE M20 DIMERISATION DOMAIN-CONTAINING PROTEIN"/>
    <property type="match status" value="1"/>
</dbReference>
<dbReference type="Pfam" id="PF01546">
    <property type="entry name" value="Peptidase_M20"/>
    <property type="match status" value="1"/>
</dbReference>
<keyword evidence="3" id="KW-0479">Metal-binding</keyword>
<organism evidence="7 8">
    <name type="scientific">Enterococcus camelliae</name>
    <dbReference type="NCBI Taxonomy" id="453959"/>
    <lineage>
        <taxon>Bacteria</taxon>
        <taxon>Bacillati</taxon>
        <taxon>Bacillota</taxon>
        <taxon>Bacilli</taxon>
        <taxon>Lactobacillales</taxon>
        <taxon>Enterococcaceae</taxon>
        <taxon>Enterococcus</taxon>
    </lineage>
</organism>
<comment type="caution">
    <text evidence="7">The sequence shown here is derived from an EMBL/GenBank/DDBJ whole genome shotgun (WGS) entry which is preliminary data.</text>
</comment>
<dbReference type="SUPFAM" id="SSF55031">
    <property type="entry name" value="Bacterial exopeptidase dimerisation domain"/>
    <property type="match status" value="1"/>
</dbReference>
<evidence type="ECO:0000259" key="6">
    <source>
        <dbReference type="Pfam" id="PF07687"/>
    </source>
</evidence>
<dbReference type="InterPro" id="IPR001261">
    <property type="entry name" value="ArgE/DapE_CS"/>
</dbReference>
<dbReference type="Pfam" id="PF07687">
    <property type="entry name" value="M20_dimer"/>
    <property type="match status" value="1"/>
</dbReference>
<dbReference type="InterPro" id="IPR002933">
    <property type="entry name" value="Peptidase_M20"/>
</dbReference>
<dbReference type="PROSITE" id="PS00759">
    <property type="entry name" value="ARGE_DAPE_CPG2_2"/>
    <property type="match status" value="1"/>
</dbReference>
<dbReference type="NCBIfam" id="NF006365">
    <property type="entry name" value="PRK08588.1"/>
    <property type="match status" value="1"/>
</dbReference>
<dbReference type="RefSeq" id="WP_379982663.1">
    <property type="nucleotide sequence ID" value="NZ_JBHUMO010000065.1"/>
</dbReference>
<dbReference type="InterPro" id="IPR036264">
    <property type="entry name" value="Bact_exopeptidase_dim_dom"/>
</dbReference>
<evidence type="ECO:0000313" key="8">
    <source>
        <dbReference type="Proteomes" id="UP001597427"/>
    </source>
</evidence>
<dbReference type="SUPFAM" id="SSF53187">
    <property type="entry name" value="Zn-dependent exopeptidases"/>
    <property type="match status" value="1"/>
</dbReference>